<evidence type="ECO:0000256" key="6">
    <source>
        <dbReference type="SAM" id="MobiDB-lite"/>
    </source>
</evidence>
<evidence type="ECO:0000313" key="8">
    <source>
        <dbReference type="EMBL" id="KAG8536071.1"/>
    </source>
</evidence>
<feature type="domain" description="Large proline-rich protein BAG6" evidence="7">
    <location>
        <begin position="2"/>
        <end position="78"/>
    </location>
</feature>
<evidence type="ECO:0000256" key="3">
    <source>
        <dbReference type="ARBA" id="ARBA00022448"/>
    </source>
</evidence>
<feature type="region of interest" description="Disordered" evidence="6">
    <location>
        <begin position="75"/>
        <end position="126"/>
    </location>
</feature>
<organism evidence="8 9">
    <name type="scientific">Engystomops pustulosus</name>
    <name type="common">Tungara frog</name>
    <name type="synonym">Physalaemus pustulosus</name>
    <dbReference type="NCBI Taxonomy" id="76066"/>
    <lineage>
        <taxon>Eukaryota</taxon>
        <taxon>Metazoa</taxon>
        <taxon>Chordata</taxon>
        <taxon>Craniata</taxon>
        <taxon>Vertebrata</taxon>
        <taxon>Euteleostomi</taxon>
        <taxon>Amphibia</taxon>
        <taxon>Batrachia</taxon>
        <taxon>Anura</taxon>
        <taxon>Neobatrachia</taxon>
        <taxon>Hyloidea</taxon>
        <taxon>Leptodactylidae</taxon>
        <taxon>Leiuperinae</taxon>
        <taxon>Engystomops</taxon>
    </lineage>
</organism>
<evidence type="ECO:0000256" key="1">
    <source>
        <dbReference type="ARBA" id="ARBA00004123"/>
    </source>
</evidence>
<dbReference type="GO" id="GO:0071818">
    <property type="term" value="C:BAT3 complex"/>
    <property type="evidence" value="ECO:0007669"/>
    <property type="project" value="TreeGrafter"/>
</dbReference>
<dbReference type="GO" id="GO:0005634">
    <property type="term" value="C:nucleus"/>
    <property type="evidence" value="ECO:0007669"/>
    <property type="project" value="UniProtKB-SubCell"/>
</dbReference>
<reference evidence="8" key="1">
    <citation type="thesis" date="2020" institute="ProQuest LLC" country="789 East Eisenhower Parkway, Ann Arbor, MI, USA">
        <title>Comparative Genomics and Chromosome Evolution.</title>
        <authorList>
            <person name="Mudd A.B."/>
        </authorList>
    </citation>
    <scope>NUCLEOTIDE SEQUENCE</scope>
    <source>
        <strain evidence="8">237g6f4</strain>
        <tissue evidence="8">Blood</tissue>
    </source>
</reference>
<evidence type="ECO:0000256" key="5">
    <source>
        <dbReference type="ARBA" id="ARBA00023242"/>
    </source>
</evidence>
<dbReference type="EMBL" id="WNYA01050900">
    <property type="protein sequence ID" value="KAG8536071.1"/>
    <property type="molecule type" value="Genomic_DNA"/>
</dbReference>
<keyword evidence="3" id="KW-0813">Transport</keyword>
<dbReference type="PANTHER" id="PTHR15204:SF0">
    <property type="entry name" value="LARGE PROLINE-RICH PROTEIN BAG6"/>
    <property type="match status" value="1"/>
</dbReference>
<accession>A0AAV6YGA1</accession>
<dbReference type="GO" id="GO:0036503">
    <property type="term" value="P:ERAD pathway"/>
    <property type="evidence" value="ECO:0007669"/>
    <property type="project" value="TreeGrafter"/>
</dbReference>
<feature type="non-terminal residue" evidence="8">
    <location>
        <position position="247"/>
    </location>
</feature>
<keyword evidence="5" id="KW-0539">Nucleus</keyword>
<dbReference type="PANTHER" id="PTHR15204">
    <property type="entry name" value="LARGE PROLINE-RICH PROTEIN BAG6"/>
    <property type="match status" value="1"/>
</dbReference>
<evidence type="ECO:0000313" key="9">
    <source>
        <dbReference type="Proteomes" id="UP000824782"/>
    </source>
</evidence>
<keyword evidence="4" id="KW-0963">Cytoplasm</keyword>
<dbReference type="Proteomes" id="UP000824782">
    <property type="component" value="Unassembled WGS sequence"/>
</dbReference>
<sequence>EEREQSQRIINLVGECLRLLGNALVAVSDLRCNLSMAAPRHMHVVRPMSHYTGPMLLQQAAIPIQINVGTTVTMTGNGSHAGQATPDATPAPTAPASEQPPRTSETPSSTGESTASPAPPAPHPRVIRITHQTVEPVMMMMNIQDSASGASGNIPPSTATHGGGTHIHMPGLPPEFMQAISHQITQQAMAAASASPLFCTGQQIPGFQAPPPRFVFTRPGTAPTHPPQTGGAVPPAAPGGQAGAGTA</sequence>
<proteinExistence type="predicted"/>
<comment type="subcellular location">
    <subcellularLocation>
        <location evidence="2">Cytoplasm</location>
        <location evidence="2">Cytosol</location>
    </subcellularLocation>
    <subcellularLocation>
        <location evidence="1">Nucleus</location>
    </subcellularLocation>
</comment>
<evidence type="ECO:0000256" key="4">
    <source>
        <dbReference type="ARBA" id="ARBA00022490"/>
    </source>
</evidence>
<dbReference type="GO" id="GO:0051787">
    <property type="term" value="F:misfolded protein binding"/>
    <property type="evidence" value="ECO:0007669"/>
    <property type="project" value="TreeGrafter"/>
</dbReference>
<feature type="non-terminal residue" evidence="8">
    <location>
        <position position="1"/>
    </location>
</feature>
<dbReference type="InterPro" id="IPR021925">
    <property type="entry name" value="BAG6"/>
</dbReference>
<protein>
    <recommendedName>
        <fullName evidence="7">Large proline-rich protein BAG6 domain-containing protein</fullName>
    </recommendedName>
</protein>
<gene>
    <name evidence="8" type="ORF">GDO81_027166</name>
</gene>
<feature type="compositionally biased region" description="Low complexity" evidence="6">
    <location>
        <begin position="75"/>
        <end position="116"/>
    </location>
</feature>
<dbReference type="GO" id="GO:0031593">
    <property type="term" value="F:polyubiquitin modification-dependent protein binding"/>
    <property type="evidence" value="ECO:0007669"/>
    <property type="project" value="TreeGrafter"/>
</dbReference>
<evidence type="ECO:0000256" key="2">
    <source>
        <dbReference type="ARBA" id="ARBA00004514"/>
    </source>
</evidence>
<dbReference type="Pfam" id="PF12057">
    <property type="entry name" value="BAG6"/>
    <property type="match status" value="1"/>
</dbReference>
<keyword evidence="9" id="KW-1185">Reference proteome</keyword>
<comment type="caution">
    <text evidence="8">The sequence shown here is derived from an EMBL/GenBank/DDBJ whole genome shotgun (WGS) entry which is preliminary data.</text>
</comment>
<feature type="region of interest" description="Disordered" evidence="6">
    <location>
        <begin position="219"/>
        <end position="247"/>
    </location>
</feature>
<name>A0AAV6YGA1_ENGPU</name>
<dbReference type="AlphaFoldDB" id="A0AAV6YGA1"/>
<evidence type="ECO:0000259" key="7">
    <source>
        <dbReference type="Pfam" id="PF12057"/>
    </source>
</evidence>